<feature type="region of interest" description="Disordered" evidence="1">
    <location>
        <begin position="31"/>
        <end position="119"/>
    </location>
</feature>
<sequence length="119" mass="13204">MTDWFADYWSIRLDASGESIQVGFYPVFINTPPETSVSESSTDDEEPGPSNLVNSSKARAGGSRISADQNSVSQEMRHGVKRKIKTSGRKGLDHRTVTIMKPDLEDPEHLTKAQAVRLR</sequence>
<dbReference type="AlphaFoldDB" id="A0ABD0MQ85"/>
<name>A0ABD0MQ85_CIRMR</name>
<feature type="compositionally biased region" description="Basic residues" evidence="1">
    <location>
        <begin position="79"/>
        <end position="88"/>
    </location>
</feature>
<protein>
    <submittedName>
        <fullName evidence="2">Uncharacterized protein</fullName>
    </submittedName>
</protein>
<reference evidence="2 3" key="1">
    <citation type="submission" date="2024-05" db="EMBL/GenBank/DDBJ databases">
        <title>Genome sequencing and assembly of Indian major carp, Cirrhinus mrigala (Hamilton, 1822).</title>
        <authorList>
            <person name="Mohindra V."/>
            <person name="Chowdhury L.M."/>
            <person name="Lal K."/>
            <person name="Jena J.K."/>
        </authorList>
    </citation>
    <scope>NUCLEOTIDE SEQUENCE [LARGE SCALE GENOMIC DNA]</scope>
    <source>
        <strain evidence="2">CM1030</strain>
        <tissue evidence="2">Blood</tissue>
    </source>
</reference>
<evidence type="ECO:0000313" key="3">
    <source>
        <dbReference type="Proteomes" id="UP001529510"/>
    </source>
</evidence>
<dbReference type="Proteomes" id="UP001529510">
    <property type="component" value="Unassembled WGS sequence"/>
</dbReference>
<evidence type="ECO:0000256" key="1">
    <source>
        <dbReference type="SAM" id="MobiDB-lite"/>
    </source>
</evidence>
<accession>A0ABD0MQ85</accession>
<feature type="compositionally biased region" description="Basic and acidic residues" evidence="1">
    <location>
        <begin position="90"/>
        <end position="111"/>
    </location>
</feature>
<evidence type="ECO:0000313" key="2">
    <source>
        <dbReference type="EMBL" id="KAL0152225.1"/>
    </source>
</evidence>
<keyword evidence="3" id="KW-1185">Reference proteome</keyword>
<proteinExistence type="predicted"/>
<comment type="caution">
    <text evidence="2">The sequence shown here is derived from an EMBL/GenBank/DDBJ whole genome shotgun (WGS) entry which is preliminary data.</text>
</comment>
<dbReference type="EMBL" id="JAMKFB020000189">
    <property type="protein sequence ID" value="KAL0152225.1"/>
    <property type="molecule type" value="Genomic_DNA"/>
</dbReference>
<feature type="compositionally biased region" description="Low complexity" evidence="1">
    <location>
        <begin position="31"/>
        <end position="40"/>
    </location>
</feature>
<organism evidence="2 3">
    <name type="scientific">Cirrhinus mrigala</name>
    <name type="common">Mrigala</name>
    <dbReference type="NCBI Taxonomy" id="683832"/>
    <lineage>
        <taxon>Eukaryota</taxon>
        <taxon>Metazoa</taxon>
        <taxon>Chordata</taxon>
        <taxon>Craniata</taxon>
        <taxon>Vertebrata</taxon>
        <taxon>Euteleostomi</taxon>
        <taxon>Actinopterygii</taxon>
        <taxon>Neopterygii</taxon>
        <taxon>Teleostei</taxon>
        <taxon>Ostariophysi</taxon>
        <taxon>Cypriniformes</taxon>
        <taxon>Cyprinidae</taxon>
        <taxon>Labeoninae</taxon>
        <taxon>Labeonini</taxon>
        <taxon>Cirrhinus</taxon>
    </lineage>
</organism>
<gene>
    <name evidence="2" type="ORF">M9458_051948</name>
</gene>